<proteinExistence type="predicted"/>
<accession>A0ABT8WPJ3</accession>
<gene>
    <name evidence="1" type="ORF">Q4Q40_11965</name>
</gene>
<reference evidence="1" key="1">
    <citation type="submission" date="2023-07" db="EMBL/GenBank/DDBJ databases">
        <title>Two novel species in the genus Flavivirga.</title>
        <authorList>
            <person name="Kwon K."/>
        </authorList>
    </citation>
    <scope>NUCLEOTIDE SEQUENCE</scope>
    <source>
        <strain evidence="1">KACC 14158</strain>
    </source>
</reference>
<comment type="caution">
    <text evidence="1">The sequence shown here is derived from an EMBL/GenBank/DDBJ whole genome shotgun (WGS) entry which is preliminary data.</text>
</comment>
<keyword evidence="2" id="KW-1185">Reference proteome</keyword>
<evidence type="ECO:0000313" key="1">
    <source>
        <dbReference type="EMBL" id="MDO5974904.1"/>
    </source>
</evidence>
<protein>
    <recommendedName>
        <fullName evidence="3">DUF2357 domain-containing protein</fullName>
    </recommendedName>
</protein>
<name>A0ABT8WPJ3_9FLAO</name>
<dbReference type="RefSeq" id="WP_303302055.1">
    <property type="nucleotide sequence ID" value="NZ_BAABDA010000018.1"/>
</dbReference>
<organism evidence="1 2">
    <name type="scientific">Flavivirga jejuensis</name>
    <dbReference type="NCBI Taxonomy" id="870487"/>
    <lineage>
        <taxon>Bacteria</taxon>
        <taxon>Pseudomonadati</taxon>
        <taxon>Bacteroidota</taxon>
        <taxon>Flavobacteriia</taxon>
        <taxon>Flavobacteriales</taxon>
        <taxon>Flavobacteriaceae</taxon>
        <taxon>Flavivirga</taxon>
    </lineage>
</organism>
<evidence type="ECO:0008006" key="3">
    <source>
        <dbReference type="Google" id="ProtNLM"/>
    </source>
</evidence>
<dbReference type="Proteomes" id="UP001176806">
    <property type="component" value="Unassembled WGS sequence"/>
</dbReference>
<dbReference type="EMBL" id="JAUOEL010000004">
    <property type="protein sequence ID" value="MDO5974904.1"/>
    <property type="molecule type" value="Genomic_DNA"/>
</dbReference>
<sequence length="712" mass="83310">MPVNTQFIKRTKNTDPSISFFELRKEGIHYIQQLCGHLWTNFNAHDPGLILLETLCYVITELGYKSNFSITDILQSVPNKKFHLHENALYEKQEIFSTHPITLTDYRILLIDQLAPIVNNVWVEAIKNKRQQFTGSYKVWLLADDQIQFNKKDIIQKAEDCMASHRNLGENVQEILFLNRKNAHIHADIQLSNESVPNKMLAAFFYRLEEVFLNPTFKRFTEEELLDKGIPIDEIYNGPKTLHGHFDKNQLKAFPKNIEIEELAQVLFQIDEGVLKVTNFKVYIDGKAYTETIPLDYFLPQFIATDTEHKMHCFQRGIKLEADSSQIELHTTSLKQGQNRNYEIQLQEKTKKELVGTKRDIASLLPINYDLPNIFGLGHQSLPKHSSIEEQQQRQQLESYLQIMNTFLENASKKLSNTSSFFSIYEDSYTAITQQPYTELSKEALNQRNLILDHLLARFNIKFPKYTETQNIKDQLLSRIAVKEKCLQDLPLLTANRSAGANLNKPQWGTSNTAIACKWLHLFLGYPDFELWSLTIPVQLLKINLLKKNRHIKNFPITEILLKGTQAKYYKIEKDRKYFVIWLLLDTTKLYLGKRKTKTKAKNVITTYCETIVKTNYKSKGFYMLENFLVKKNTHFTISLFFPDWTADMQNNSFKEFIKSQAVELLPAHIHATFYALPYDDMQKFETFYQYLEQQKNQLNLNISKKYKGFQF</sequence>
<evidence type="ECO:0000313" key="2">
    <source>
        <dbReference type="Proteomes" id="UP001176806"/>
    </source>
</evidence>